<dbReference type="AlphaFoldDB" id="A0A1H9GEM4"/>
<dbReference type="Proteomes" id="UP000199352">
    <property type="component" value="Unassembled WGS sequence"/>
</dbReference>
<proteinExistence type="predicted"/>
<evidence type="ECO:0000256" key="5">
    <source>
        <dbReference type="ARBA" id="ARBA00023136"/>
    </source>
</evidence>
<dbReference type="SUPFAM" id="SSF103473">
    <property type="entry name" value="MFS general substrate transporter"/>
    <property type="match status" value="1"/>
</dbReference>
<dbReference type="PANTHER" id="PTHR42718">
    <property type="entry name" value="MAJOR FACILITATOR SUPERFAMILY MULTIDRUG TRANSPORTER MFSC"/>
    <property type="match status" value="1"/>
</dbReference>
<keyword evidence="9" id="KW-1185">Reference proteome</keyword>
<dbReference type="STRING" id="402600.SAMN05216188_103177"/>
<dbReference type="InterPro" id="IPR011701">
    <property type="entry name" value="MFS"/>
</dbReference>
<accession>A0A1H9GEM4</accession>
<evidence type="ECO:0000313" key="9">
    <source>
        <dbReference type="Proteomes" id="UP000199352"/>
    </source>
</evidence>
<feature type="transmembrane region" description="Helical" evidence="6">
    <location>
        <begin position="49"/>
        <end position="68"/>
    </location>
</feature>
<sequence>MSRPEPVTSPPRALIVVLAFAGITVSLQQTFVIPLLPRLPALLHATPDTASWAVTATLVAGAVSIPIVGRLADMWGKRRVLLFCLTFLAAGSAVVALSTSLGWFVTGRAVQGTAAGVVSLGISILRDHLPPHRLASAASVMSTSLGVGASLGIPLSALLAQHTGWRVLFWTAGGLAVVAGALVLLVVPRTERPAGGRFDPLGALLLSGALVCLFLAVSRGGAQGWPGGLVLGSFAGAAALLVLFGAWELRTPQPLVDLRVSRRPQVLLTNTASLVFGFAMLTNALVFTQLVQMPVAAGYGFGESMLVAGLLQAPGGMCMVAMSPVSARLTVHFGPKTPLVVGALVLAGSYGFAALLHTELWQLLLCTVLVGSGIGLAYGAMPSLIMSAVPAGQTAAANGLNNLCRSLGTSAAGAVTGLLLAATTTTVSGHVVPDPTAITTVLVIGAAAALLASVIAAFLPRSRPAATADLPSALRHEPSTA</sequence>
<dbReference type="OrthoDB" id="4484751at2"/>
<evidence type="ECO:0000256" key="1">
    <source>
        <dbReference type="ARBA" id="ARBA00004651"/>
    </source>
</evidence>
<organism evidence="8 9">
    <name type="scientific">Lentzea xinjiangensis</name>
    <dbReference type="NCBI Taxonomy" id="402600"/>
    <lineage>
        <taxon>Bacteria</taxon>
        <taxon>Bacillati</taxon>
        <taxon>Actinomycetota</taxon>
        <taxon>Actinomycetes</taxon>
        <taxon>Pseudonocardiales</taxon>
        <taxon>Pseudonocardiaceae</taxon>
        <taxon>Lentzea</taxon>
    </lineage>
</organism>
<feature type="transmembrane region" description="Helical" evidence="6">
    <location>
        <begin position="198"/>
        <end position="217"/>
    </location>
</feature>
<feature type="transmembrane region" description="Helical" evidence="6">
    <location>
        <begin position="12"/>
        <end position="37"/>
    </location>
</feature>
<dbReference type="RefSeq" id="WP_089950459.1">
    <property type="nucleotide sequence ID" value="NZ_FOFR01000003.1"/>
</dbReference>
<keyword evidence="5 6" id="KW-0472">Membrane</keyword>
<feature type="transmembrane region" description="Helical" evidence="6">
    <location>
        <begin position="80"/>
        <end position="103"/>
    </location>
</feature>
<comment type="subcellular location">
    <subcellularLocation>
        <location evidence="1">Cell membrane</location>
        <topology evidence="1">Multi-pass membrane protein</topology>
    </subcellularLocation>
</comment>
<dbReference type="Gene3D" id="1.20.1250.20">
    <property type="entry name" value="MFS general substrate transporter like domains"/>
    <property type="match status" value="1"/>
</dbReference>
<evidence type="ECO:0000313" key="8">
    <source>
        <dbReference type="EMBL" id="SEQ48258.1"/>
    </source>
</evidence>
<gene>
    <name evidence="8" type="ORF">SAMN05216188_103177</name>
</gene>
<dbReference type="PROSITE" id="PS50850">
    <property type="entry name" value="MFS"/>
    <property type="match status" value="1"/>
</dbReference>
<dbReference type="PANTHER" id="PTHR42718:SF9">
    <property type="entry name" value="MAJOR FACILITATOR SUPERFAMILY MULTIDRUG TRANSPORTER MFSC"/>
    <property type="match status" value="1"/>
</dbReference>
<feature type="transmembrane region" description="Helical" evidence="6">
    <location>
        <begin position="339"/>
        <end position="356"/>
    </location>
</feature>
<feature type="transmembrane region" description="Helical" evidence="6">
    <location>
        <begin position="437"/>
        <end position="459"/>
    </location>
</feature>
<reference evidence="9" key="1">
    <citation type="submission" date="2016-10" db="EMBL/GenBank/DDBJ databases">
        <authorList>
            <person name="Varghese N."/>
            <person name="Submissions S."/>
        </authorList>
    </citation>
    <scope>NUCLEOTIDE SEQUENCE [LARGE SCALE GENOMIC DNA]</scope>
    <source>
        <strain evidence="9">CGMCC 4.3525</strain>
    </source>
</reference>
<keyword evidence="4 6" id="KW-1133">Transmembrane helix</keyword>
<evidence type="ECO:0000256" key="4">
    <source>
        <dbReference type="ARBA" id="ARBA00022989"/>
    </source>
</evidence>
<feature type="transmembrane region" description="Helical" evidence="6">
    <location>
        <begin position="137"/>
        <end position="161"/>
    </location>
</feature>
<dbReference type="Gene3D" id="1.20.1720.10">
    <property type="entry name" value="Multidrug resistance protein D"/>
    <property type="match status" value="1"/>
</dbReference>
<dbReference type="EMBL" id="FOFR01000003">
    <property type="protein sequence ID" value="SEQ48258.1"/>
    <property type="molecule type" value="Genomic_DNA"/>
</dbReference>
<feature type="transmembrane region" description="Helical" evidence="6">
    <location>
        <begin position="362"/>
        <end position="386"/>
    </location>
</feature>
<evidence type="ECO:0000256" key="3">
    <source>
        <dbReference type="ARBA" id="ARBA00022692"/>
    </source>
</evidence>
<dbReference type="GO" id="GO:0022857">
    <property type="term" value="F:transmembrane transporter activity"/>
    <property type="evidence" value="ECO:0007669"/>
    <property type="project" value="InterPro"/>
</dbReference>
<feature type="transmembrane region" description="Helical" evidence="6">
    <location>
        <begin position="229"/>
        <end position="247"/>
    </location>
</feature>
<evidence type="ECO:0000256" key="2">
    <source>
        <dbReference type="ARBA" id="ARBA00022448"/>
    </source>
</evidence>
<dbReference type="InterPro" id="IPR036259">
    <property type="entry name" value="MFS_trans_sf"/>
</dbReference>
<dbReference type="InterPro" id="IPR020846">
    <property type="entry name" value="MFS_dom"/>
</dbReference>
<feature type="transmembrane region" description="Helical" evidence="6">
    <location>
        <begin position="306"/>
        <end position="327"/>
    </location>
</feature>
<dbReference type="Pfam" id="PF07690">
    <property type="entry name" value="MFS_1"/>
    <property type="match status" value="1"/>
</dbReference>
<feature type="domain" description="Major facilitator superfamily (MFS) profile" evidence="7">
    <location>
        <begin position="14"/>
        <end position="463"/>
    </location>
</feature>
<name>A0A1H9GEM4_9PSEU</name>
<dbReference type="GO" id="GO:0005886">
    <property type="term" value="C:plasma membrane"/>
    <property type="evidence" value="ECO:0007669"/>
    <property type="project" value="UniProtKB-SubCell"/>
</dbReference>
<feature type="transmembrane region" description="Helical" evidence="6">
    <location>
        <begin position="267"/>
        <end position="286"/>
    </location>
</feature>
<protein>
    <submittedName>
        <fullName evidence="8">Major Facilitator Superfamily protein</fullName>
    </submittedName>
</protein>
<keyword evidence="3 6" id="KW-0812">Transmembrane</keyword>
<feature type="transmembrane region" description="Helical" evidence="6">
    <location>
        <begin position="167"/>
        <end position="186"/>
    </location>
</feature>
<dbReference type="CDD" id="cd17504">
    <property type="entry name" value="MFS_MMR_MDR_like"/>
    <property type="match status" value="1"/>
</dbReference>
<keyword evidence="2" id="KW-0813">Transport</keyword>
<evidence type="ECO:0000256" key="6">
    <source>
        <dbReference type="SAM" id="Phobius"/>
    </source>
</evidence>
<evidence type="ECO:0000259" key="7">
    <source>
        <dbReference type="PROSITE" id="PS50850"/>
    </source>
</evidence>